<dbReference type="Proteomes" id="UP001238096">
    <property type="component" value="Chromosome"/>
</dbReference>
<keyword evidence="2" id="KW-1185">Reference proteome</keyword>
<dbReference type="RefSeq" id="WP_306675893.1">
    <property type="nucleotide sequence ID" value="NZ_CP110509.1"/>
</dbReference>
<evidence type="ECO:0000313" key="2">
    <source>
        <dbReference type="Proteomes" id="UP001238096"/>
    </source>
</evidence>
<name>A0ABY9LHU7_9STRE</name>
<gene>
    <name evidence="1" type="ORF">N1496_01895</name>
</gene>
<dbReference type="Pfam" id="PF14131">
    <property type="entry name" value="DUF4298"/>
    <property type="match status" value="1"/>
</dbReference>
<evidence type="ECO:0000313" key="1">
    <source>
        <dbReference type="EMBL" id="WMB28398.1"/>
    </source>
</evidence>
<dbReference type="InterPro" id="IPR025384">
    <property type="entry name" value="DUF4298"/>
</dbReference>
<proteinExistence type="predicted"/>
<accession>A0ABY9LHU7</accession>
<sequence>MTEIKKEKLSMTDKEAMTIKDLEERYDRFLPLLESLKESVQEINEHYDDYKALSSYYGSEEWFKLRDEKPAIRSGILNEDQIYDLLIDHHYLILELLKLTTKMYQTS</sequence>
<reference evidence="2" key="1">
    <citation type="submission" date="2022-10" db="EMBL/GenBank/DDBJ databases">
        <title>Streptococcus didelphis as causative of fatal infections in opossums (Didelphis albiventris).</title>
        <authorList>
            <person name="Breyer G.M."/>
            <person name="Da Silva M.E.R.J."/>
            <person name="Siqueira F.M."/>
        </authorList>
    </citation>
    <scope>NUCLEOTIDE SEQUENCE [LARGE SCALE GENOMIC DNA]</scope>
    <source>
        <strain evidence="2">LBVP101/21</strain>
    </source>
</reference>
<dbReference type="EMBL" id="CP110509">
    <property type="protein sequence ID" value="WMB28398.1"/>
    <property type="molecule type" value="Genomic_DNA"/>
</dbReference>
<organism evidence="1 2">
    <name type="scientific">Streptococcus didelphis</name>
    <dbReference type="NCBI Taxonomy" id="102886"/>
    <lineage>
        <taxon>Bacteria</taxon>
        <taxon>Bacillati</taxon>
        <taxon>Bacillota</taxon>
        <taxon>Bacilli</taxon>
        <taxon>Lactobacillales</taxon>
        <taxon>Streptococcaceae</taxon>
        <taxon>Streptococcus</taxon>
    </lineage>
</organism>
<protein>
    <submittedName>
        <fullName evidence="1">DUF4298 domain-containing protein</fullName>
    </submittedName>
</protein>